<dbReference type="PROSITE" id="PS51257">
    <property type="entry name" value="PROKAR_LIPOPROTEIN"/>
    <property type="match status" value="1"/>
</dbReference>
<organism evidence="4 5">
    <name type="scientific">Enterococcus phoeniculicola ATCC BAA-412</name>
    <dbReference type="NCBI Taxonomy" id="1158610"/>
    <lineage>
        <taxon>Bacteria</taxon>
        <taxon>Bacillati</taxon>
        <taxon>Bacillota</taxon>
        <taxon>Bacilli</taxon>
        <taxon>Lactobacillales</taxon>
        <taxon>Enterococcaceae</taxon>
        <taxon>Enterococcus</taxon>
    </lineage>
</organism>
<proteinExistence type="predicted"/>
<dbReference type="InterPro" id="IPR049652">
    <property type="entry name" value="PplA-like"/>
</dbReference>
<dbReference type="Proteomes" id="UP000013785">
    <property type="component" value="Unassembled WGS sequence"/>
</dbReference>
<dbReference type="EMBL" id="AJAT01000012">
    <property type="protein sequence ID" value="EOL45372.1"/>
    <property type="molecule type" value="Genomic_DNA"/>
</dbReference>
<feature type="compositionally biased region" description="Low complexity" evidence="1">
    <location>
        <begin position="34"/>
        <end position="59"/>
    </location>
</feature>
<sequence length="313" mass="33960">MKSRKFVTGFAMLALSVLVLGACSADDKGKDSSSESTAASSAVSSDSSSTEASSEAKVVAGGELKDGTYTLEEKNYSNDYRTKFSITVKDGKITKSEYDAVNKDGKSKTEDTDYNDMMKSKAGTSPEEFIPKFNEELEKAQSPQNIEVVTGATHSFESFQNYAQQLIQAAQAGNTETIEIDNGAKLKDGTYTLEEKNYSNDYRTKFVMTVEGGKVTKSEYDNINKDGESKTKDADYNKMMQDKAGSSPEKFIPELNESFVKAMDGEDASPANIEVVTGATHSSHSFIIYASQLINAAEKGDTATIEVDNIVTE</sequence>
<evidence type="ECO:0000259" key="3">
    <source>
        <dbReference type="SMART" id="SM00900"/>
    </source>
</evidence>
<accession>R3WD27</accession>
<dbReference type="STRING" id="154621.RV11_GL000196"/>
<feature type="domain" description="FMN-binding" evidence="3">
    <location>
        <begin position="75"/>
        <end position="170"/>
    </location>
</feature>
<evidence type="ECO:0000256" key="2">
    <source>
        <dbReference type="SAM" id="SignalP"/>
    </source>
</evidence>
<dbReference type="eggNOG" id="COG4939">
    <property type="taxonomic scope" value="Bacteria"/>
</dbReference>
<dbReference type="PATRIC" id="fig|1158610.3.peg.1239"/>
<feature type="region of interest" description="Disordered" evidence="1">
    <location>
        <begin position="25"/>
        <end position="59"/>
    </location>
</feature>
<dbReference type="AlphaFoldDB" id="R3WD27"/>
<gene>
    <name evidence="4" type="ORF">UC3_01262</name>
</gene>
<dbReference type="Gene3D" id="3.90.1010.20">
    <property type="match status" value="2"/>
</dbReference>
<dbReference type="Pfam" id="PF04205">
    <property type="entry name" value="FMN_bind"/>
    <property type="match status" value="1"/>
</dbReference>
<feature type="domain" description="FMN-binding" evidence="3">
    <location>
        <begin position="197"/>
        <end position="297"/>
    </location>
</feature>
<evidence type="ECO:0000256" key="1">
    <source>
        <dbReference type="SAM" id="MobiDB-lite"/>
    </source>
</evidence>
<dbReference type="NCBIfam" id="NF041941">
    <property type="entry name" value="lipo_FMN_PplA"/>
    <property type="match status" value="1"/>
</dbReference>
<feature type="signal peptide" evidence="2">
    <location>
        <begin position="1"/>
        <end position="25"/>
    </location>
</feature>
<name>R3WD27_9ENTE</name>
<evidence type="ECO:0000313" key="5">
    <source>
        <dbReference type="Proteomes" id="UP000013785"/>
    </source>
</evidence>
<comment type="caution">
    <text evidence="4">The sequence shown here is derived from an EMBL/GenBank/DDBJ whole genome shotgun (WGS) entry which is preliminary data.</text>
</comment>
<evidence type="ECO:0000313" key="4">
    <source>
        <dbReference type="EMBL" id="EOL45372.1"/>
    </source>
</evidence>
<dbReference type="SMART" id="SM00900">
    <property type="entry name" value="FMN_bind"/>
    <property type="match status" value="2"/>
</dbReference>
<dbReference type="GO" id="GO:0016020">
    <property type="term" value="C:membrane"/>
    <property type="evidence" value="ECO:0007669"/>
    <property type="project" value="InterPro"/>
</dbReference>
<reference evidence="4 5" key="1">
    <citation type="submission" date="2013-02" db="EMBL/GenBank/DDBJ databases">
        <title>The Genome Sequence of Enterococcus phoeniculicola BAA-412.</title>
        <authorList>
            <consortium name="The Broad Institute Genome Sequencing Platform"/>
            <consortium name="The Broad Institute Genome Sequencing Center for Infectious Disease"/>
            <person name="Earl A.M."/>
            <person name="Gilmore M.S."/>
            <person name="Lebreton F."/>
            <person name="Walker B."/>
            <person name="Young S.K."/>
            <person name="Zeng Q."/>
            <person name="Gargeya S."/>
            <person name="Fitzgerald M."/>
            <person name="Haas B."/>
            <person name="Abouelleil A."/>
            <person name="Alvarado L."/>
            <person name="Arachchi H.M."/>
            <person name="Berlin A.M."/>
            <person name="Chapman S.B."/>
            <person name="Dewar J."/>
            <person name="Goldberg J."/>
            <person name="Griggs A."/>
            <person name="Gujja S."/>
            <person name="Hansen M."/>
            <person name="Howarth C."/>
            <person name="Imamovic A."/>
            <person name="Larimer J."/>
            <person name="McCowan C."/>
            <person name="Murphy C."/>
            <person name="Neiman D."/>
            <person name="Pearson M."/>
            <person name="Priest M."/>
            <person name="Roberts A."/>
            <person name="Saif S."/>
            <person name="Shea T."/>
            <person name="Sisk P."/>
            <person name="Sykes S."/>
            <person name="Wortman J."/>
            <person name="Nusbaum C."/>
            <person name="Birren B."/>
        </authorList>
    </citation>
    <scope>NUCLEOTIDE SEQUENCE [LARGE SCALE GENOMIC DNA]</scope>
    <source>
        <strain evidence="4 5">ATCC BAA-412</strain>
    </source>
</reference>
<dbReference type="OrthoDB" id="1937675at2"/>
<dbReference type="InterPro" id="IPR007329">
    <property type="entry name" value="FMN-bd"/>
</dbReference>
<keyword evidence="5" id="KW-1185">Reference proteome</keyword>
<dbReference type="RefSeq" id="WP_010767930.1">
    <property type="nucleotide sequence ID" value="NZ_ASWE01000003.1"/>
</dbReference>
<keyword evidence="2" id="KW-0732">Signal</keyword>
<protein>
    <submittedName>
        <fullName evidence="4">FMN-binding protein</fullName>
    </submittedName>
</protein>
<dbReference type="GO" id="GO:0010181">
    <property type="term" value="F:FMN binding"/>
    <property type="evidence" value="ECO:0007669"/>
    <property type="project" value="InterPro"/>
</dbReference>
<feature type="chain" id="PRO_5004363447" evidence="2">
    <location>
        <begin position="26"/>
        <end position="313"/>
    </location>
</feature>
<dbReference type="HOGENOM" id="CLU_079866_0_0_9"/>